<reference evidence="1 2" key="1">
    <citation type="journal article" date="2022" name="bioRxiv">
        <title>The genome of the oomycete Peronosclerospora sorghi, a cosmopolitan pathogen of maize and sorghum, is inflated with dispersed pseudogenes.</title>
        <authorList>
            <person name="Fletcher K."/>
            <person name="Martin F."/>
            <person name="Isakeit T."/>
            <person name="Cavanaugh K."/>
            <person name="Magill C."/>
            <person name="Michelmore R."/>
        </authorList>
    </citation>
    <scope>NUCLEOTIDE SEQUENCE [LARGE SCALE GENOMIC DNA]</scope>
    <source>
        <strain evidence="1">P6</strain>
    </source>
</reference>
<evidence type="ECO:0000313" key="2">
    <source>
        <dbReference type="Proteomes" id="UP001163321"/>
    </source>
</evidence>
<protein>
    <submittedName>
        <fullName evidence="1">Uncharacterized protein</fullName>
    </submittedName>
</protein>
<comment type="caution">
    <text evidence="1">The sequence shown here is derived from an EMBL/GenBank/DDBJ whole genome shotgun (WGS) entry which is preliminary data.</text>
</comment>
<accession>A0ACC0WKM3</accession>
<name>A0ACC0WKM3_9STRA</name>
<sequence length="100" mass="11116">MESHHICSPAVPLPTDTYASLEHAKKDAMDYAKSQGFALAVKRSMKWGKPPQIRKVWMRCSQGGEPPSLQHQEPLRQKISMRAGCPKGTDGTKDIHSTVM</sequence>
<evidence type="ECO:0000313" key="1">
    <source>
        <dbReference type="EMBL" id="KAI9918628.1"/>
    </source>
</evidence>
<proteinExistence type="predicted"/>
<organism evidence="1 2">
    <name type="scientific">Peronosclerospora sorghi</name>
    <dbReference type="NCBI Taxonomy" id="230839"/>
    <lineage>
        <taxon>Eukaryota</taxon>
        <taxon>Sar</taxon>
        <taxon>Stramenopiles</taxon>
        <taxon>Oomycota</taxon>
        <taxon>Peronosporomycetes</taxon>
        <taxon>Peronosporales</taxon>
        <taxon>Peronosporaceae</taxon>
        <taxon>Peronosclerospora</taxon>
    </lineage>
</organism>
<dbReference type="EMBL" id="CM047591">
    <property type="protein sequence ID" value="KAI9918628.1"/>
    <property type="molecule type" value="Genomic_DNA"/>
</dbReference>
<gene>
    <name evidence="1" type="ORF">PsorP6_011866</name>
</gene>
<keyword evidence="2" id="KW-1185">Reference proteome</keyword>
<dbReference type="Proteomes" id="UP001163321">
    <property type="component" value="Chromosome 12"/>
</dbReference>